<evidence type="ECO:0000313" key="2">
    <source>
        <dbReference type="Proteomes" id="UP000032568"/>
    </source>
</evidence>
<keyword evidence="2" id="KW-1185">Reference proteome</keyword>
<accession>A0AAE9YW33</accession>
<dbReference type="Proteomes" id="UP000032568">
    <property type="component" value="Chromosome"/>
</dbReference>
<dbReference type="KEGG" id="tact:SG35_018655"/>
<protein>
    <submittedName>
        <fullName evidence="1">Acetyltransferase</fullName>
    </submittedName>
</protein>
<name>A0AAE9YW33_9GAMM</name>
<dbReference type="EMBL" id="CP059735">
    <property type="protein sequence ID" value="WDE01938.1"/>
    <property type="molecule type" value="Genomic_DNA"/>
</dbReference>
<sequence>MFLRHRKSGDLVAIVEMFGLVNPAKANIIGRYQHGEEEQDPESFNKADLIFPSGEALPQCWQDLHYRDHELKR</sequence>
<dbReference type="RefSeq" id="WP_044835538.1">
    <property type="nucleotide sequence ID" value="NZ_CP059735.1"/>
</dbReference>
<reference evidence="1 2" key="1">
    <citation type="journal article" date="2015" name="Genome Announc.">
        <title>Draft Genome Sequences of Marine Isolates of Thalassomonas viridans and Thalassomonas actiniarum.</title>
        <authorList>
            <person name="Olonade I."/>
            <person name="van Zyl L.J."/>
            <person name="Trindade M."/>
        </authorList>
    </citation>
    <scope>NUCLEOTIDE SEQUENCE [LARGE SCALE GENOMIC DNA]</scope>
    <source>
        <strain evidence="1 2">A5K-106</strain>
    </source>
</reference>
<gene>
    <name evidence="1" type="ORF">SG35_018655</name>
</gene>
<reference evidence="1 2" key="2">
    <citation type="journal article" date="2022" name="Mar. Drugs">
        <title>Bioassay-Guided Fractionation Leads to the Detection of Cholic Acid Generated by the Rare Thalassomonas sp.</title>
        <authorList>
            <person name="Pheiffer F."/>
            <person name="Schneider Y.K."/>
            <person name="Hansen E.H."/>
            <person name="Andersen J.H."/>
            <person name="Isaksson J."/>
            <person name="Busche T."/>
            <person name="R C."/>
            <person name="Kalinowski J."/>
            <person name="Zyl L.V."/>
            <person name="Trindade M."/>
        </authorList>
    </citation>
    <scope>NUCLEOTIDE SEQUENCE [LARGE SCALE GENOMIC DNA]</scope>
    <source>
        <strain evidence="1 2">A5K-106</strain>
    </source>
</reference>
<proteinExistence type="predicted"/>
<dbReference type="AlphaFoldDB" id="A0AAE9YW33"/>
<organism evidence="1 2">
    <name type="scientific">Thalassomonas actiniarum</name>
    <dbReference type="NCBI Taxonomy" id="485447"/>
    <lineage>
        <taxon>Bacteria</taxon>
        <taxon>Pseudomonadati</taxon>
        <taxon>Pseudomonadota</taxon>
        <taxon>Gammaproteobacteria</taxon>
        <taxon>Alteromonadales</taxon>
        <taxon>Colwelliaceae</taxon>
        <taxon>Thalassomonas</taxon>
    </lineage>
</organism>
<evidence type="ECO:0000313" key="1">
    <source>
        <dbReference type="EMBL" id="WDE01938.1"/>
    </source>
</evidence>